<feature type="signal peptide" evidence="2">
    <location>
        <begin position="1"/>
        <end position="29"/>
    </location>
</feature>
<gene>
    <name evidence="3" type="ORF">LIP_1012</name>
</gene>
<organism evidence="3 4">
    <name type="scientific">Limnochorda pilosa</name>
    <dbReference type="NCBI Taxonomy" id="1555112"/>
    <lineage>
        <taxon>Bacteria</taxon>
        <taxon>Bacillati</taxon>
        <taxon>Bacillota</taxon>
        <taxon>Limnochordia</taxon>
        <taxon>Limnochordales</taxon>
        <taxon>Limnochordaceae</taxon>
        <taxon>Limnochorda</taxon>
    </lineage>
</organism>
<reference evidence="4" key="1">
    <citation type="submission" date="2015-07" db="EMBL/GenBank/DDBJ databases">
        <title>Complete genome sequence and phylogenetic analysis of Limnochorda pilosa.</title>
        <authorList>
            <person name="Watanabe M."/>
            <person name="Kojima H."/>
            <person name="Fukui M."/>
        </authorList>
    </citation>
    <scope>NUCLEOTIDE SEQUENCE [LARGE SCALE GENOMIC DNA]</scope>
    <source>
        <strain evidence="4">HC45</strain>
    </source>
</reference>
<dbReference type="GO" id="GO:0030975">
    <property type="term" value="F:thiamine binding"/>
    <property type="evidence" value="ECO:0007669"/>
    <property type="project" value="InterPro"/>
</dbReference>
<dbReference type="GO" id="GO:0015888">
    <property type="term" value="P:thiamine transport"/>
    <property type="evidence" value="ECO:0007669"/>
    <property type="project" value="InterPro"/>
</dbReference>
<dbReference type="Gene3D" id="3.40.190.10">
    <property type="entry name" value="Periplasmic binding protein-like II"/>
    <property type="match status" value="2"/>
</dbReference>
<evidence type="ECO:0000256" key="2">
    <source>
        <dbReference type="SAM" id="SignalP"/>
    </source>
</evidence>
<dbReference type="SUPFAM" id="SSF53850">
    <property type="entry name" value="Periplasmic binding protein-like II"/>
    <property type="match status" value="1"/>
</dbReference>
<name>A0A0K2SJ54_LIMPI</name>
<dbReference type="PATRIC" id="fig|1555112.3.peg.1054"/>
<dbReference type="PANTHER" id="PTHR30006">
    <property type="entry name" value="THIAMINE-BINDING PERIPLASMIC PROTEIN-RELATED"/>
    <property type="match status" value="1"/>
</dbReference>
<dbReference type="CDD" id="cd13545">
    <property type="entry name" value="PBP2_TbpA"/>
    <property type="match status" value="1"/>
</dbReference>
<evidence type="ECO:0000256" key="1">
    <source>
        <dbReference type="ARBA" id="ARBA00022729"/>
    </source>
</evidence>
<dbReference type="STRING" id="1555112.LIP_1012"/>
<protein>
    <submittedName>
        <fullName evidence="3">ABC transporter substrate-binding protein</fullName>
    </submittedName>
</protein>
<dbReference type="AlphaFoldDB" id="A0A0K2SJ54"/>
<feature type="chain" id="PRO_5038375722" evidence="2">
    <location>
        <begin position="30"/>
        <end position="351"/>
    </location>
</feature>
<dbReference type="PANTHER" id="PTHR30006:SF2">
    <property type="entry name" value="ABC TRANSPORTER SUBSTRATE-BINDING PROTEIN"/>
    <property type="match status" value="1"/>
</dbReference>
<keyword evidence="1 2" id="KW-0732">Signal</keyword>
<dbReference type="EMBL" id="AP014924">
    <property type="protein sequence ID" value="BAS26869.1"/>
    <property type="molecule type" value="Genomic_DNA"/>
</dbReference>
<dbReference type="KEGG" id="lpil:LIP_1012"/>
<reference evidence="4" key="2">
    <citation type="journal article" date="2016" name="Int. J. Syst. Evol. Microbiol.">
        <title>Complete genome sequence and cell structure of Limnochorda pilosa, a Gram-negative spore-former within the phylum Firmicutes.</title>
        <authorList>
            <person name="Watanabe M."/>
            <person name="Kojima H."/>
            <person name="Fukui M."/>
        </authorList>
    </citation>
    <scope>NUCLEOTIDE SEQUENCE [LARGE SCALE GENOMIC DNA]</scope>
    <source>
        <strain evidence="4">HC45</strain>
    </source>
</reference>
<dbReference type="InterPro" id="IPR005948">
    <property type="entry name" value="ThiB-like"/>
</dbReference>
<accession>A0A0K2SJ54</accession>
<dbReference type="Proteomes" id="UP000065807">
    <property type="component" value="Chromosome"/>
</dbReference>
<keyword evidence="4" id="KW-1185">Reference proteome</keyword>
<dbReference type="OrthoDB" id="9769319at2"/>
<sequence>MRMHLRPARLGTALLVLALLLALAPAAWTQGKPQVIVYTYDSFASWGPGKFIEERFEAQYDADLVLVAPGDSAEMLSRLIQEQEAGVRRADVFIGLADSDLPRALSRNLFEPYDPARIPNLAGVPDDLMTDPSGHVLPFDHGYVTLVYNKEKLAPDQVPTSFEQLADPRFRRSLIAIDPRTSSPGHAFLLWTIARYGDPGYLEYWERLLPNLLTIAGGWSEAYDMFLNGEAPMVVSYSTDTAYSVLEEGTDRQQVLLLDGEGYRQVEGMGVVRGTAQPELAHAVLNLVLSPEVQSRIPTTNWMFPVSTAAEPDETWSRHAVQPPHPVSIAPEEIQANNARWLREWARVVSR</sequence>
<evidence type="ECO:0000313" key="3">
    <source>
        <dbReference type="EMBL" id="BAS26869.1"/>
    </source>
</evidence>
<dbReference type="NCBIfam" id="TIGR01254">
    <property type="entry name" value="sfuA"/>
    <property type="match status" value="1"/>
</dbReference>
<dbReference type="Pfam" id="PF13343">
    <property type="entry name" value="SBP_bac_6"/>
    <property type="match status" value="1"/>
</dbReference>
<proteinExistence type="predicted"/>
<evidence type="ECO:0000313" key="4">
    <source>
        <dbReference type="Proteomes" id="UP000065807"/>
    </source>
</evidence>